<evidence type="ECO:0000313" key="2">
    <source>
        <dbReference type="Proteomes" id="UP000251213"/>
    </source>
</evidence>
<dbReference type="AlphaFoldDB" id="A0A364KA44"/>
<name>A0A364KA44_9BACL</name>
<keyword evidence="2" id="KW-1185">Reference proteome</keyword>
<dbReference type="Proteomes" id="UP000251213">
    <property type="component" value="Unassembled WGS sequence"/>
</dbReference>
<proteinExistence type="predicted"/>
<evidence type="ECO:0008006" key="3">
    <source>
        <dbReference type="Google" id="ProtNLM"/>
    </source>
</evidence>
<reference evidence="1 2" key="1">
    <citation type="submission" date="2018-06" db="EMBL/GenBank/DDBJ databases">
        <title>Thermoflavimicrobium daqus sp. nov., a thermophilic microbe isolated from Moutai-flavour Daqu.</title>
        <authorList>
            <person name="Wang X."/>
            <person name="Zhou H."/>
        </authorList>
    </citation>
    <scope>NUCLEOTIDE SEQUENCE [LARGE SCALE GENOMIC DNA]</scope>
    <source>
        <strain evidence="1 2">FBKL4.011</strain>
    </source>
</reference>
<reference evidence="1 2" key="2">
    <citation type="submission" date="2018-06" db="EMBL/GenBank/DDBJ databases">
        <authorList>
            <person name="Zhirakovskaya E."/>
        </authorList>
    </citation>
    <scope>NUCLEOTIDE SEQUENCE [LARGE SCALE GENOMIC DNA]</scope>
    <source>
        <strain evidence="1 2">FBKL4.011</strain>
    </source>
</reference>
<dbReference type="OrthoDB" id="1708042at2"/>
<sequence length="85" mass="9373">MLKRIAVEADLSNVQQYLSQQGYQVEVWNSKNVNQAIQANFDAIVISGIDQNMMGMQDIVQNCPVINAHGLTAEEVGQRLKGLPS</sequence>
<dbReference type="InterPro" id="IPR005370">
    <property type="entry name" value="UPF0180"/>
</dbReference>
<comment type="caution">
    <text evidence="1">The sequence shown here is derived from an EMBL/GenBank/DDBJ whole genome shotgun (WGS) entry which is preliminary data.</text>
</comment>
<organism evidence="1 2">
    <name type="scientific">Thermoflavimicrobium daqui</name>
    <dbReference type="NCBI Taxonomy" id="2137476"/>
    <lineage>
        <taxon>Bacteria</taxon>
        <taxon>Bacillati</taxon>
        <taxon>Bacillota</taxon>
        <taxon>Bacilli</taxon>
        <taxon>Bacillales</taxon>
        <taxon>Thermoactinomycetaceae</taxon>
        <taxon>Thermoflavimicrobium</taxon>
    </lineage>
</organism>
<protein>
    <recommendedName>
        <fullName evidence="3">YkuS family protein</fullName>
    </recommendedName>
</protein>
<accession>A0A364KA44</accession>
<dbReference type="EMBL" id="QJKK01000001">
    <property type="protein sequence ID" value="RAL27130.1"/>
    <property type="molecule type" value="Genomic_DNA"/>
</dbReference>
<evidence type="ECO:0000313" key="1">
    <source>
        <dbReference type="EMBL" id="RAL27130.1"/>
    </source>
</evidence>
<dbReference type="Pfam" id="PF03698">
    <property type="entry name" value="UPF0180"/>
    <property type="match status" value="1"/>
</dbReference>
<gene>
    <name evidence="1" type="ORF">DL897_02970</name>
</gene>